<keyword evidence="2" id="KW-1185">Reference proteome</keyword>
<comment type="caution">
    <text evidence="1">The sequence shown here is derived from an EMBL/GenBank/DDBJ whole genome shotgun (WGS) entry which is preliminary data.</text>
</comment>
<dbReference type="EMBL" id="BGPR01003027">
    <property type="protein sequence ID" value="GBM82705.1"/>
    <property type="molecule type" value="Genomic_DNA"/>
</dbReference>
<dbReference type="AlphaFoldDB" id="A0A4Y2IYF8"/>
<dbReference type="Gene3D" id="3.30.420.10">
    <property type="entry name" value="Ribonuclease H-like superfamily/Ribonuclease H"/>
    <property type="match status" value="1"/>
</dbReference>
<evidence type="ECO:0000313" key="1">
    <source>
        <dbReference type="EMBL" id="GBM82705.1"/>
    </source>
</evidence>
<dbReference type="OrthoDB" id="6434393at2759"/>
<protein>
    <submittedName>
        <fullName evidence="1">Uncharacterized protein</fullName>
    </submittedName>
</protein>
<proteinExistence type="predicted"/>
<name>A0A4Y2IYF8_ARAVE</name>
<dbReference type="GO" id="GO:0003676">
    <property type="term" value="F:nucleic acid binding"/>
    <property type="evidence" value="ECO:0007669"/>
    <property type="project" value="InterPro"/>
</dbReference>
<accession>A0A4Y2IYF8</accession>
<sequence>MATSLQRENRYSEFKEIHNLVRHWYILLLHVVTTVVEAIVPSVHQQIKTVIGEISVMAWSHAKDYLLNFGISSEMPTSQDNVPIHNSQFGKTFLAKYGIPIAEHKTLPYNLTRRDFFLFPMVKSALKSTIFEIIDVVKAKATEVMKGLSESDPKHCFTVGNSYKAV</sequence>
<reference evidence="1 2" key="1">
    <citation type="journal article" date="2019" name="Sci. Rep.">
        <title>Orb-weaving spider Araneus ventricosus genome elucidates the spidroin gene catalogue.</title>
        <authorList>
            <person name="Kono N."/>
            <person name="Nakamura H."/>
            <person name="Ohtoshi R."/>
            <person name="Moran D.A.P."/>
            <person name="Shinohara A."/>
            <person name="Yoshida Y."/>
            <person name="Fujiwara M."/>
            <person name="Mori M."/>
            <person name="Tomita M."/>
            <person name="Arakawa K."/>
        </authorList>
    </citation>
    <scope>NUCLEOTIDE SEQUENCE [LARGE SCALE GENOMIC DNA]</scope>
</reference>
<gene>
    <name evidence="1" type="ORF">AVEN_107734_1</name>
</gene>
<evidence type="ECO:0000313" key="2">
    <source>
        <dbReference type="Proteomes" id="UP000499080"/>
    </source>
</evidence>
<organism evidence="1 2">
    <name type="scientific">Araneus ventricosus</name>
    <name type="common">Orbweaver spider</name>
    <name type="synonym">Epeira ventricosa</name>
    <dbReference type="NCBI Taxonomy" id="182803"/>
    <lineage>
        <taxon>Eukaryota</taxon>
        <taxon>Metazoa</taxon>
        <taxon>Ecdysozoa</taxon>
        <taxon>Arthropoda</taxon>
        <taxon>Chelicerata</taxon>
        <taxon>Arachnida</taxon>
        <taxon>Araneae</taxon>
        <taxon>Araneomorphae</taxon>
        <taxon>Entelegynae</taxon>
        <taxon>Araneoidea</taxon>
        <taxon>Araneidae</taxon>
        <taxon>Araneus</taxon>
    </lineage>
</organism>
<dbReference type="InterPro" id="IPR036397">
    <property type="entry name" value="RNaseH_sf"/>
</dbReference>
<dbReference type="Proteomes" id="UP000499080">
    <property type="component" value="Unassembled WGS sequence"/>
</dbReference>